<protein>
    <submittedName>
        <fullName evidence="1">Uncharacterized protein</fullName>
    </submittedName>
</protein>
<gene>
    <name evidence="1" type="ORF">SAMN05216456_1922</name>
</gene>
<reference evidence="1 2" key="1">
    <citation type="submission" date="2016-10" db="EMBL/GenBank/DDBJ databases">
        <authorList>
            <person name="de Groot N.N."/>
        </authorList>
    </citation>
    <scope>NUCLEOTIDE SEQUENCE [LARGE SCALE GENOMIC DNA]</scope>
    <source>
        <strain evidence="1 2">IPL20</strain>
    </source>
</reference>
<dbReference type="RefSeq" id="WP_092423631.1">
    <property type="nucleotide sequence ID" value="NZ_FPCK01000001.1"/>
</dbReference>
<dbReference type="OrthoDB" id="7301376at2"/>
<sequence length="205" mass="22918">MAQTIDVEELVVWAFRDQKIEAVARGMMPSMPTWSSDSSMAEVLALGTRVDTSSAGSRFVAIHCKEDAAVVFDAVMRLPAEAKMLVVKHARSATRPEWHEEGPGEWVQPLDKKGRPKKLWRDPATQRGYLGLAPKELVGTHPLIVEEARRAYCVWWLGLCDLVEMLNVPFVLSDFVVRRPNDATPPWFDPEAKGRAERVILGIVG</sequence>
<evidence type="ECO:0000313" key="1">
    <source>
        <dbReference type="EMBL" id="SFV33213.1"/>
    </source>
</evidence>
<dbReference type="EMBL" id="FPCK01000001">
    <property type="protein sequence ID" value="SFV33213.1"/>
    <property type="molecule type" value="Genomic_DNA"/>
</dbReference>
<accession>A0A1I7NF37</accession>
<dbReference type="Proteomes" id="UP000199074">
    <property type="component" value="Unassembled WGS sequence"/>
</dbReference>
<dbReference type="AlphaFoldDB" id="A0A1I7NF37"/>
<organism evidence="1 2">
    <name type="scientific">Devosia crocina</name>
    <dbReference type="NCBI Taxonomy" id="429728"/>
    <lineage>
        <taxon>Bacteria</taxon>
        <taxon>Pseudomonadati</taxon>
        <taxon>Pseudomonadota</taxon>
        <taxon>Alphaproteobacteria</taxon>
        <taxon>Hyphomicrobiales</taxon>
        <taxon>Devosiaceae</taxon>
        <taxon>Devosia</taxon>
    </lineage>
</organism>
<name>A0A1I7NF37_9HYPH</name>
<keyword evidence="2" id="KW-1185">Reference proteome</keyword>
<proteinExistence type="predicted"/>
<evidence type="ECO:0000313" key="2">
    <source>
        <dbReference type="Proteomes" id="UP000199074"/>
    </source>
</evidence>